<dbReference type="PROSITE" id="PS50280">
    <property type="entry name" value="SET"/>
    <property type="match status" value="1"/>
</dbReference>
<dbReference type="PANTHER" id="PTHR33480">
    <property type="entry name" value="SET DOMAIN-CONTAINING PROTEIN-RELATED"/>
    <property type="match status" value="1"/>
</dbReference>
<name>A0A2G8KSX2_STIJA</name>
<dbReference type="PANTHER" id="PTHR33480:SF1">
    <property type="entry name" value="TYR RECOMBINASE DOMAIN-CONTAINING PROTEIN"/>
    <property type="match status" value="1"/>
</dbReference>
<keyword evidence="4" id="KW-1185">Reference proteome</keyword>
<dbReference type="Pfam" id="PF00856">
    <property type="entry name" value="SET"/>
    <property type="match status" value="1"/>
</dbReference>
<protein>
    <recommendedName>
        <fullName evidence="2">SET domain-containing protein</fullName>
    </recommendedName>
</protein>
<evidence type="ECO:0000256" key="1">
    <source>
        <dbReference type="SAM" id="MobiDB-lite"/>
    </source>
</evidence>
<evidence type="ECO:0000313" key="4">
    <source>
        <dbReference type="Proteomes" id="UP000230750"/>
    </source>
</evidence>
<dbReference type="STRING" id="307972.A0A2G8KSX2"/>
<dbReference type="Gene3D" id="2.170.270.10">
    <property type="entry name" value="SET domain"/>
    <property type="match status" value="1"/>
</dbReference>
<dbReference type="SUPFAM" id="SSF82199">
    <property type="entry name" value="SET domain"/>
    <property type="match status" value="1"/>
</dbReference>
<dbReference type="InterPro" id="IPR001214">
    <property type="entry name" value="SET_dom"/>
</dbReference>
<dbReference type="InterPro" id="IPR046341">
    <property type="entry name" value="SET_dom_sf"/>
</dbReference>
<feature type="region of interest" description="Disordered" evidence="1">
    <location>
        <begin position="162"/>
        <end position="207"/>
    </location>
</feature>
<dbReference type="EMBL" id="MRZV01000390">
    <property type="protein sequence ID" value="PIK51101.1"/>
    <property type="molecule type" value="Genomic_DNA"/>
</dbReference>
<dbReference type="AlphaFoldDB" id="A0A2G8KSX2"/>
<gene>
    <name evidence="3" type="ORF">BSL78_12013</name>
</gene>
<organism evidence="3 4">
    <name type="scientific">Stichopus japonicus</name>
    <name type="common">Sea cucumber</name>
    <dbReference type="NCBI Taxonomy" id="307972"/>
    <lineage>
        <taxon>Eukaryota</taxon>
        <taxon>Metazoa</taxon>
        <taxon>Echinodermata</taxon>
        <taxon>Eleutherozoa</taxon>
        <taxon>Echinozoa</taxon>
        <taxon>Holothuroidea</taxon>
        <taxon>Aspidochirotacea</taxon>
        <taxon>Aspidochirotida</taxon>
        <taxon>Stichopodidae</taxon>
        <taxon>Apostichopus</taxon>
    </lineage>
</organism>
<feature type="domain" description="SET" evidence="2">
    <location>
        <begin position="28"/>
        <end position="150"/>
    </location>
</feature>
<reference evidence="3 4" key="1">
    <citation type="journal article" date="2017" name="PLoS Biol.">
        <title>The sea cucumber genome provides insights into morphological evolution and visceral regeneration.</title>
        <authorList>
            <person name="Zhang X."/>
            <person name="Sun L."/>
            <person name="Yuan J."/>
            <person name="Sun Y."/>
            <person name="Gao Y."/>
            <person name="Zhang L."/>
            <person name="Li S."/>
            <person name="Dai H."/>
            <person name="Hamel J.F."/>
            <person name="Liu C."/>
            <person name="Yu Y."/>
            <person name="Liu S."/>
            <person name="Lin W."/>
            <person name="Guo K."/>
            <person name="Jin S."/>
            <person name="Xu P."/>
            <person name="Storey K.B."/>
            <person name="Huan P."/>
            <person name="Zhang T."/>
            <person name="Zhou Y."/>
            <person name="Zhang J."/>
            <person name="Lin C."/>
            <person name="Li X."/>
            <person name="Xing L."/>
            <person name="Huo D."/>
            <person name="Sun M."/>
            <person name="Wang L."/>
            <person name="Mercier A."/>
            <person name="Li F."/>
            <person name="Yang H."/>
            <person name="Xiang J."/>
        </authorList>
    </citation>
    <scope>NUCLEOTIDE SEQUENCE [LARGE SCALE GENOMIC DNA]</scope>
    <source>
        <strain evidence="3">Shaxun</strain>
        <tissue evidence="3">Muscle</tissue>
    </source>
</reference>
<evidence type="ECO:0000259" key="2">
    <source>
        <dbReference type="PROSITE" id="PS50280"/>
    </source>
</evidence>
<evidence type="ECO:0000313" key="3">
    <source>
        <dbReference type="EMBL" id="PIK51101.1"/>
    </source>
</evidence>
<dbReference type="SMART" id="SM00317">
    <property type="entry name" value="SET"/>
    <property type="match status" value="1"/>
</dbReference>
<sequence length="772" mass="88031">MQLRSRVKRSLGPLKEAIHYCRNKVDKWGFSVQFIDDFIGYGVFAHRKFIKGEFLVEYCEELISHKEVLKREKMYPEEKDHFSTSLKVDGTVKCVDATNDAKTRVGRMINDSESNANAKMMVVQVERKPHLCLFAQKDIEENEEIRFDYGVADLPWRQMNPVYPARSSDSESICQTENPVDPARSSDSESICQTDNPVDPARSSDSEAICQAENPVDPARSSDSESICQTEVTNRTRTRIPKMANFLLDDDSSDDSCVSDWRPSYYDSDSDASEEIPLNVSGESALISSLPEVTTTSLDLVAANFWNHLFQQTLFKIRMLHLPPVASIKKTNRRCPFCDMKQTQLSRYIKLKHKDHQKVSGATKLPKSERDQMFASFKDAILKHNTKQAKEENPVYERERAQTTSSLIMCGLCNGFYSQTIFHRHKNRCQGESSRGACAVPLSLMSVEEEVGPKFRDNILAKFNDDAVGTICRSDQDIITIGKRLWKKTPRKQDKVIEVKKSVMCDMRRLSNLYLCFKSKLEQDQELSTQQGGSASNMFNRCHFRKLQEAIESYTTKEASSELKPGLKSGLYYLLLKSAKILKATYLMDGMDEKASEFDMFCEVFQLNKDFIFGDATIDALNRNRQENLRKPEALPLEADLKKIKAFTVDTISSMLSDCYKVWDSHAFKELRDLTVSRLTLFNARRGGEPSRLRISEWVDADNNSWISEDQIDKLDPIGKALVHTLKVAYQSGKGNNHLVPVLFPKDCLVSMRKLTDKVCRRQCGISEESMC</sequence>
<dbReference type="Proteomes" id="UP000230750">
    <property type="component" value="Unassembled WGS sequence"/>
</dbReference>
<comment type="caution">
    <text evidence="3">The sequence shown here is derived from an EMBL/GenBank/DDBJ whole genome shotgun (WGS) entry which is preliminary data.</text>
</comment>
<dbReference type="OrthoDB" id="10066064at2759"/>
<accession>A0A2G8KSX2</accession>
<proteinExistence type="predicted"/>